<dbReference type="InterPro" id="IPR048389">
    <property type="entry name" value="YciQ-like_C"/>
</dbReference>
<feature type="domain" description="DUF2207" evidence="4">
    <location>
        <begin position="21"/>
        <end position="211"/>
    </location>
</feature>
<reference evidence="6 7" key="1">
    <citation type="submission" date="2020-09" db="EMBL/GenBank/DDBJ databases">
        <title>Sphingomonas sp., a new species isolated from pork steak.</title>
        <authorList>
            <person name="Heidler von Heilborn D."/>
        </authorList>
    </citation>
    <scope>NUCLEOTIDE SEQUENCE [LARGE SCALE GENOMIC DNA]</scope>
    <source>
        <strain evidence="7">S8-3T</strain>
    </source>
</reference>
<proteinExistence type="predicted"/>
<dbReference type="KEGG" id="spap:H3Z74_13375"/>
<dbReference type="EMBL" id="CP061038">
    <property type="protein sequence ID" value="QNQ07797.1"/>
    <property type="molecule type" value="Genomic_DNA"/>
</dbReference>
<feature type="compositionally biased region" description="Gly residues" evidence="1">
    <location>
        <begin position="631"/>
        <end position="649"/>
    </location>
</feature>
<feature type="compositionally biased region" description="Low complexity" evidence="1">
    <location>
        <begin position="611"/>
        <end position="630"/>
    </location>
</feature>
<keyword evidence="2" id="KW-1133">Transmembrane helix</keyword>
<name>A0A7H0LDP4_9SPHN</name>
<evidence type="ECO:0000313" key="6">
    <source>
        <dbReference type="EMBL" id="QNQ07797.1"/>
    </source>
</evidence>
<feature type="transmembrane region" description="Helical" evidence="2">
    <location>
        <begin position="234"/>
        <end position="254"/>
    </location>
</feature>
<evidence type="ECO:0000256" key="3">
    <source>
        <dbReference type="SAM" id="SignalP"/>
    </source>
</evidence>
<keyword evidence="2" id="KW-0472">Membrane</keyword>
<feature type="region of interest" description="Disordered" evidence="1">
    <location>
        <begin position="611"/>
        <end position="649"/>
    </location>
</feature>
<feature type="transmembrane region" description="Helical" evidence="2">
    <location>
        <begin position="389"/>
        <end position="409"/>
    </location>
</feature>
<dbReference type="InterPro" id="IPR018702">
    <property type="entry name" value="DUF2207"/>
</dbReference>
<protein>
    <submittedName>
        <fullName evidence="6">DUF2207 domain-containing protein</fullName>
    </submittedName>
</protein>
<gene>
    <name evidence="6" type="ORF">H3Z74_13375</name>
</gene>
<accession>A0A7H0LDP4</accession>
<dbReference type="Pfam" id="PF09972">
    <property type="entry name" value="DUF2207"/>
    <property type="match status" value="1"/>
</dbReference>
<dbReference type="AlphaFoldDB" id="A0A7H0LDP4"/>
<dbReference type="Pfam" id="PF20990">
    <property type="entry name" value="DUF2207_C"/>
    <property type="match status" value="1"/>
</dbReference>
<feature type="transmembrane region" description="Helical" evidence="2">
    <location>
        <begin position="447"/>
        <end position="472"/>
    </location>
</feature>
<keyword evidence="7" id="KW-1185">Reference proteome</keyword>
<dbReference type="Proteomes" id="UP000516148">
    <property type="component" value="Chromosome"/>
</dbReference>
<feature type="domain" description="Predicted membrane protein YciQ-like C-terminal" evidence="5">
    <location>
        <begin position="439"/>
        <end position="563"/>
    </location>
</feature>
<evidence type="ECO:0000256" key="2">
    <source>
        <dbReference type="SAM" id="Phobius"/>
    </source>
</evidence>
<keyword evidence="3" id="KW-0732">Signal</keyword>
<evidence type="ECO:0000313" key="7">
    <source>
        <dbReference type="Proteomes" id="UP000516148"/>
    </source>
</evidence>
<feature type="transmembrane region" description="Helical" evidence="2">
    <location>
        <begin position="478"/>
        <end position="496"/>
    </location>
</feature>
<evidence type="ECO:0000256" key="1">
    <source>
        <dbReference type="SAM" id="MobiDB-lite"/>
    </source>
</evidence>
<keyword evidence="2" id="KW-0812">Transmembrane</keyword>
<feature type="transmembrane region" description="Helical" evidence="2">
    <location>
        <begin position="415"/>
        <end position="435"/>
    </location>
</feature>
<sequence length="649" mass="69752">MPRLIAALALLVAVPAGAQERITSFVSDVRVGADGTLDVVETIHIVAQGDQIKRGIQRDFPTSYRNGIGRNIVVGFDVVSVARDGHPEPYKLMGMENGERVRIGDADTLLPPGEHVYRIQYRTTRQIGFYRDFDELYWNATGTGWTFPIEQVEARITLPVAVPFGKRAVYTGAEGATAQDAAVTDEQPGWIIFRTTQPLGQYEGLTVAVAWRKGVVAEPSAATRLGWALRENGAMLLAIAGLLGILTYLARTLWRVKRNPDPRPVVPLFSPPDDLSAAALRLIWRMDFDNRAFSAAIVDVAVRGWLRIVEAPGSWAKPSRTLEETAGATPLPAAEQKMVGQLFKGRRTTIELTQDNYEALSDARAALGDGLDRSLGEDRYFSDAAKKSFLGWKLFGGLFLLVALFVALVDTTNPLLTLFGIVGGLVAGLVALRLLSQARKTTRARKGGWRILSWIASILIWMTIPMLAFVLLGIAVTSYNPLAMAVPLIAIPFIALTQSRLRAPTAEGWPMRDRILGFRHYLSVTEEDRLETLNPPEKTAALFERYLPYAIALEVENRWAERFTGVLAAAAADGTTTQSVGWYSGSSDPWRSTSAFVSTVGASLSSTIASAATSPASSSSSSSSDSSSSGSSGGGSSGGGGGGGGGSGW</sequence>
<evidence type="ECO:0000259" key="5">
    <source>
        <dbReference type="Pfam" id="PF20990"/>
    </source>
</evidence>
<feature type="signal peptide" evidence="3">
    <location>
        <begin position="1"/>
        <end position="18"/>
    </location>
</feature>
<evidence type="ECO:0000259" key="4">
    <source>
        <dbReference type="Pfam" id="PF09972"/>
    </source>
</evidence>
<feature type="chain" id="PRO_5028887692" evidence="3">
    <location>
        <begin position="19"/>
        <end position="649"/>
    </location>
</feature>
<organism evidence="6 7">
    <name type="scientific">Sphingomonas alpina</name>
    <dbReference type="NCBI Taxonomy" id="653931"/>
    <lineage>
        <taxon>Bacteria</taxon>
        <taxon>Pseudomonadati</taxon>
        <taxon>Pseudomonadota</taxon>
        <taxon>Alphaproteobacteria</taxon>
        <taxon>Sphingomonadales</taxon>
        <taxon>Sphingomonadaceae</taxon>
        <taxon>Sphingomonas</taxon>
    </lineage>
</organism>